<feature type="region of interest" description="Disordered" evidence="1">
    <location>
        <begin position="1"/>
        <end position="31"/>
    </location>
</feature>
<name>A0A6B0UE20_IXORI</name>
<feature type="compositionally biased region" description="Low complexity" evidence="1">
    <location>
        <begin position="68"/>
        <end position="94"/>
    </location>
</feature>
<feature type="compositionally biased region" description="Polar residues" evidence="1">
    <location>
        <begin position="1"/>
        <end position="17"/>
    </location>
</feature>
<feature type="region of interest" description="Disordered" evidence="1">
    <location>
        <begin position="62"/>
        <end position="94"/>
    </location>
</feature>
<dbReference type="EMBL" id="GIFC01004922">
    <property type="protein sequence ID" value="MXU87005.1"/>
    <property type="molecule type" value="Transcribed_RNA"/>
</dbReference>
<reference evidence="2" key="1">
    <citation type="submission" date="2019-12" db="EMBL/GenBank/DDBJ databases">
        <title>An insight into the sialome of adult female Ixodes ricinus ticks feeding for 6 days.</title>
        <authorList>
            <person name="Perner J."/>
            <person name="Ribeiro J.M.C."/>
        </authorList>
    </citation>
    <scope>NUCLEOTIDE SEQUENCE</scope>
    <source>
        <strain evidence="2">Semi-engorged</strain>
        <tissue evidence="2">Salivary glands</tissue>
    </source>
</reference>
<sequence>MPSISAFSGATSVTTGLASSSSAKSSSWLNGPPCVPTLDWRPESDVLTFLFLCDTLDILTSPSKEPSRFAPCPSSSAASAAGMKSAESSTFPGV</sequence>
<accession>A0A6B0UE20</accession>
<proteinExistence type="predicted"/>
<evidence type="ECO:0000256" key="1">
    <source>
        <dbReference type="SAM" id="MobiDB-lite"/>
    </source>
</evidence>
<protein>
    <submittedName>
        <fullName evidence="2">Uncharacterized protein</fullName>
    </submittedName>
</protein>
<organism evidence="2">
    <name type="scientific">Ixodes ricinus</name>
    <name type="common">Common tick</name>
    <name type="synonym">Acarus ricinus</name>
    <dbReference type="NCBI Taxonomy" id="34613"/>
    <lineage>
        <taxon>Eukaryota</taxon>
        <taxon>Metazoa</taxon>
        <taxon>Ecdysozoa</taxon>
        <taxon>Arthropoda</taxon>
        <taxon>Chelicerata</taxon>
        <taxon>Arachnida</taxon>
        <taxon>Acari</taxon>
        <taxon>Parasitiformes</taxon>
        <taxon>Ixodida</taxon>
        <taxon>Ixodoidea</taxon>
        <taxon>Ixodidae</taxon>
        <taxon>Ixodinae</taxon>
        <taxon>Ixodes</taxon>
    </lineage>
</organism>
<evidence type="ECO:0000313" key="2">
    <source>
        <dbReference type="EMBL" id="MXU87005.1"/>
    </source>
</evidence>
<dbReference type="AlphaFoldDB" id="A0A6B0UE20"/>
<feature type="compositionally biased region" description="Low complexity" evidence="1">
    <location>
        <begin position="18"/>
        <end position="27"/>
    </location>
</feature>